<evidence type="ECO:0000313" key="3">
    <source>
        <dbReference type="EMBL" id="GAA4322726.1"/>
    </source>
</evidence>
<organism evidence="3 4">
    <name type="scientific">Streptomyces venetus</name>
    <dbReference type="NCBI Taxonomy" id="1701086"/>
    <lineage>
        <taxon>Bacteria</taxon>
        <taxon>Bacillati</taxon>
        <taxon>Actinomycetota</taxon>
        <taxon>Actinomycetes</taxon>
        <taxon>Kitasatosporales</taxon>
        <taxon>Streptomycetaceae</taxon>
        <taxon>Streptomyces</taxon>
    </lineage>
</organism>
<keyword evidence="1" id="KW-0732">Signal</keyword>
<keyword evidence="4" id="KW-1185">Reference proteome</keyword>
<feature type="chain" id="PRO_5046178806" evidence="1">
    <location>
        <begin position="29"/>
        <end position="152"/>
    </location>
</feature>
<dbReference type="RefSeq" id="WP_345663691.1">
    <property type="nucleotide sequence ID" value="NZ_BAABET010000007.1"/>
</dbReference>
<evidence type="ECO:0000256" key="1">
    <source>
        <dbReference type="SAM" id="SignalP"/>
    </source>
</evidence>
<reference evidence="4" key="1">
    <citation type="journal article" date="2019" name="Int. J. Syst. Evol. Microbiol.">
        <title>The Global Catalogue of Microorganisms (GCM) 10K type strain sequencing project: providing services to taxonomists for standard genome sequencing and annotation.</title>
        <authorList>
            <consortium name="The Broad Institute Genomics Platform"/>
            <consortium name="The Broad Institute Genome Sequencing Center for Infectious Disease"/>
            <person name="Wu L."/>
            <person name="Ma J."/>
        </authorList>
    </citation>
    <scope>NUCLEOTIDE SEQUENCE [LARGE SCALE GENOMIC DNA]</scope>
    <source>
        <strain evidence="4">JCM 31290</strain>
    </source>
</reference>
<dbReference type="EMBL" id="BAABET010000007">
    <property type="protein sequence ID" value="GAA4322726.1"/>
    <property type="molecule type" value="Genomic_DNA"/>
</dbReference>
<accession>A0ABP8GEC6</accession>
<name>A0ABP8GEC6_9ACTN</name>
<evidence type="ECO:0000313" key="4">
    <source>
        <dbReference type="Proteomes" id="UP001501115"/>
    </source>
</evidence>
<comment type="caution">
    <text evidence="3">The sequence shown here is derived from an EMBL/GenBank/DDBJ whole genome shotgun (WGS) entry which is preliminary data.</text>
</comment>
<evidence type="ECO:0000259" key="2">
    <source>
        <dbReference type="Pfam" id="PF19816"/>
    </source>
</evidence>
<dbReference type="Pfam" id="PF19816">
    <property type="entry name" value="DUF6299"/>
    <property type="match status" value="1"/>
</dbReference>
<protein>
    <submittedName>
        <fullName evidence="3">DUF6299 family protein</fullName>
    </submittedName>
</protein>
<feature type="signal peptide" evidence="1">
    <location>
        <begin position="1"/>
        <end position="28"/>
    </location>
</feature>
<feature type="domain" description="DUF6299" evidence="2">
    <location>
        <begin position="40"/>
        <end position="151"/>
    </location>
</feature>
<dbReference type="InterPro" id="IPR046266">
    <property type="entry name" value="DUF6299"/>
</dbReference>
<gene>
    <name evidence="3" type="ORF">GCM10023086_48110</name>
</gene>
<proteinExistence type="predicted"/>
<sequence>MRLCPLLGAATGAVLLLLTGATAAPATAAPATAAPATAASEDVTVEAVGRIAADGTITLSGTYTCVDATGPVYIGSSVRQGASTTSYGIGGTRAVCDGAQHRWQNTGRATPGAIVPGPVHVQATVLELRLVGILPLPRLHAVKDQDITLTRS</sequence>
<dbReference type="Proteomes" id="UP001501115">
    <property type="component" value="Unassembled WGS sequence"/>
</dbReference>